<evidence type="ECO:0000313" key="1">
    <source>
        <dbReference type="EMBL" id="RHY13619.1"/>
    </source>
</evidence>
<feature type="non-terminal residue" evidence="1">
    <location>
        <position position="1"/>
    </location>
</feature>
<comment type="caution">
    <text evidence="1">The sequence shown here is derived from an EMBL/GenBank/DDBJ whole genome shotgun (WGS) entry which is preliminary data.</text>
</comment>
<proteinExistence type="predicted"/>
<dbReference type="AlphaFoldDB" id="A0A397B586"/>
<evidence type="ECO:0000313" key="2">
    <source>
        <dbReference type="EMBL" id="RHY41981.1"/>
    </source>
</evidence>
<dbReference type="EMBL" id="QUTA01005889">
    <property type="protein sequence ID" value="RHY13619.1"/>
    <property type="molecule type" value="Genomic_DNA"/>
</dbReference>
<protein>
    <submittedName>
        <fullName evidence="1">Uncharacterized protein</fullName>
    </submittedName>
</protein>
<gene>
    <name evidence="1" type="ORF">DYB25_012923</name>
    <name evidence="2" type="ORF">DYB30_011689</name>
</gene>
<reference evidence="3 4" key="1">
    <citation type="submission" date="2018-08" db="EMBL/GenBank/DDBJ databases">
        <title>Aphanomyces genome sequencing and annotation.</title>
        <authorList>
            <person name="Minardi D."/>
            <person name="Oidtmann B."/>
            <person name="Van Der Giezen M."/>
            <person name="Studholme D.J."/>
        </authorList>
    </citation>
    <scope>NUCLEOTIDE SEQUENCE [LARGE SCALE GENOMIC DNA]</scope>
    <source>
        <strain evidence="2 4">D2</strain>
        <strain evidence="1 3">Yx</strain>
    </source>
</reference>
<dbReference type="Proteomes" id="UP000266643">
    <property type="component" value="Unassembled WGS sequence"/>
</dbReference>
<accession>A0A397B586</accession>
<evidence type="ECO:0000313" key="3">
    <source>
        <dbReference type="Proteomes" id="UP000266239"/>
    </source>
</evidence>
<dbReference type="EMBL" id="QUTD01009750">
    <property type="protein sequence ID" value="RHY41981.1"/>
    <property type="molecule type" value="Genomic_DNA"/>
</dbReference>
<name>A0A397B586_APHAT</name>
<evidence type="ECO:0000313" key="4">
    <source>
        <dbReference type="Proteomes" id="UP000266643"/>
    </source>
</evidence>
<sequence length="101" mass="10908">PADPAKLVQLTKAWNAIKTKPLVETAMKVYDAANRGKTGYHDIEELVQANSTNEDYVRIAALIASLLDPAASQVSLRPTRTPLATKSGKYHDLFANDSPSG</sequence>
<organism evidence="1 3">
    <name type="scientific">Aphanomyces astaci</name>
    <name type="common">Crayfish plague agent</name>
    <dbReference type="NCBI Taxonomy" id="112090"/>
    <lineage>
        <taxon>Eukaryota</taxon>
        <taxon>Sar</taxon>
        <taxon>Stramenopiles</taxon>
        <taxon>Oomycota</taxon>
        <taxon>Saprolegniomycetes</taxon>
        <taxon>Saprolegniales</taxon>
        <taxon>Verrucalvaceae</taxon>
        <taxon>Aphanomyces</taxon>
    </lineage>
</organism>
<dbReference type="Proteomes" id="UP000266239">
    <property type="component" value="Unassembled WGS sequence"/>
</dbReference>